<evidence type="ECO:0000256" key="6">
    <source>
        <dbReference type="ARBA" id="ARBA00048679"/>
    </source>
</evidence>
<evidence type="ECO:0000256" key="8">
    <source>
        <dbReference type="SAM" id="MobiDB-lite"/>
    </source>
</evidence>
<keyword evidence="12" id="KW-0808">Transferase</keyword>
<dbReference type="RefSeq" id="XP_010795161.1">
    <property type="nucleotide sequence ID" value="XM_010796859.1"/>
</dbReference>
<sequence>MYNLQIHGLPLYFPNGDPGRLDKKPNTSPQFSPLFFGTQLLVRLLHIFTNPYPIPPVPLLKRAGGAPQPWPIQPHPAAHVHRSHFPPPPPPLPLFHTRHAEESAERPHLVTIIRPCGQSTLRKVTVLLNRRGVVSFEQLLLDISEALGFPRWHRARVTRLYTTHAREVKGICDFFRGEVAFLALGKVRPELSGVQEALEELFPEQSHYRADAIRAWEKRLRPAPDKAAKADSGYSEGTDSSETHTDQEAHQDTDAHHVKNHNNTHTSTQHINAHQLDNYNPDVQKCHKKNSCRKPSHLPNHLQRLHVRGEARERLTSVIGPFKHDEALREEEIPFPTLCEECLTRRAKRQGPERLTPLSGRVPLPPVLRKQKGSSYADQEVRKLNVHNSPPPPQPISREEEKSVAQLVSNQFPDEDQIHKDIQRRPTFDLSSGGSDVTLADIERCYEIGRAVGDGNFAVVRECRRRDNGQILAVKIVERSKLIGREHMMQNELSLLGSLCHPRIVRLFAHHHTHTHSYLLMEMVSGGDLFEAISERGTFPEAETGLMVSDVSGALNYIHCKSIVHRDLKPENLLIERVASGIFRLKLGDFGLAMVVTEPVFTICGTPTYVAPEILCETGYGVAVDVWALGVILYVLLCGFPPFRSRDRDQEELFQLIKRGQLHFLPPYWDPISEEAKGLVRALLQPDPAVRLTAEQTLLHPWVKAMASGCTQRALIDKTQRDTTDAGAEPDKPRQVQRQAQTNAAETMTPRGHISSGGEATRTEFSRHDDKQTEIRLGGSLDEDKTPRQPSKKTRTVYTISPQIQAHPLPEATPGEQKPDSGSSSTPETQDPSESPSPVSTSVDLNQLDAPRAQDELLSHIKTTSKQNQQYSPPCSPPSTKTAPQTPTGLSTHPHPSSDPAAVSHSLHQQNFTSSMHNPTTASAHHPAENYDKPIVRTTNTQPAAQSGPQCQSPA</sequence>
<evidence type="ECO:0000256" key="3">
    <source>
        <dbReference type="ARBA" id="ARBA00022741"/>
    </source>
</evidence>
<dbReference type="PROSITE" id="PS50309">
    <property type="entry name" value="DC"/>
    <property type="match status" value="1"/>
</dbReference>
<comment type="similarity">
    <text evidence="1">Belongs to the protein kinase superfamily. CAMK Ser/Thr protein kinase family. CaMK subfamily.</text>
</comment>
<dbReference type="SMART" id="SM00220">
    <property type="entry name" value="S_TKc"/>
    <property type="match status" value="1"/>
</dbReference>
<evidence type="ECO:0000259" key="9">
    <source>
        <dbReference type="PROSITE" id="PS50011"/>
    </source>
</evidence>
<protein>
    <recommendedName>
        <fullName evidence="2">non-specific serine/threonine protein kinase</fullName>
        <ecNumber evidence="2">2.7.11.1</ecNumber>
    </recommendedName>
</protein>
<evidence type="ECO:0000259" key="10">
    <source>
        <dbReference type="PROSITE" id="PS50309"/>
    </source>
</evidence>
<dbReference type="InterPro" id="IPR011009">
    <property type="entry name" value="Kinase-like_dom_sf"/>
</dbReference>
<accession>A0A6I9Q564</accession>
<evidence type="ECO:0000256" key="5">
    <source>
        <dbReference type="ARBA" id="ARBA00047899"/>
    </source>
</evidence>
<dbReference type="Proteomes" id="UP000504611">
    <property type="component" value="Unplaced"/>
</dbReference>
<dbReference type="GO" id="GO:0005524">
    <property type="term" value="F:ATP binding"/>
    <property type="evidence" value="ECO:0007669"/>
    <property type="project" value="UniProtKB-UniRule"/>
</dbReference>
<feature type="compositionally biased region" description="Basic residues" evidence="8">
    <location>
        <begin position="286"/>
        <end position="296"/>
    </location>
</feature>
<dbReference type="InterPro" id="IPR017441">
    <property type="entry name" value="Protein_kinase_ATP_BS"/>
</dbReference>
<dbReference type="KEGG" id="ncc:104967418"/>
<dbReference type="Gene3D" id="3.30.200.20">
    <property type="entry name" value="Phosphorylase Kinase, domain 1"/>
    <property type="match status" value="1"/>
</dbReference>
<dbReference type="Pfam" id="PF00069">
    <property type="entry name" value="Pkinase"/>
    <property type="match status" value="1"/>
</dbReference>
<dbReference type="PROSITE" id="PS50011">
    <property type="entry name" value="PROTEIN_KINASE_DOM"/>
    <property type="match status" value="1"/>
</dbReference>
<dbReference type="InterPro" id="IPR003533">
    <property type="entry name" value="Doublecortin_dom"/>
</dbReference>
<dbReference type="InterPro" id="IPR000719">
    <property type="entry name" value="Prot_kinase_dom"/>
</dbReference>
<dbReference type="PROSITE" id="PS00107">
    <property type="entry name" value="PROTEIN_KINASE_ATP"/>
    <property type="match status" value="1"/>
</dbReference>
<keyword evidence="12" id="KW-0418">Kinase</keyword>
<feature type="compositionally biased region" description="Polar residues" evidence="8">
    <location>
        <begin position="906"/>
        <end position="923"/>
    </location>
</feature>
<dbReference type="FunFam" id="1.10.510.10:FF:000571">
    <property type="entry name" value="Maternal embryonic leucine zipper kinase"/>
    <property type="match status" value="1"/>
</dbReference>
<dbReference type="OrthoDB" id="1738954at2759"/>
<proteinExistence type="inferred from homology"/>
<evidence type="ECO:0000256" key="7">
    <source>
        <dbReference type="PROSITE-ProRule" id="PRU10141"/>
    </source>
</evidence>
<feature type="compositionally biased region" description="Basic and acidic residues" evidence="8">
    <location>
        <begin position="761"/>
        <end position="774"/>
    </location>
</feature>
<dbReference type="SUPFAM" id="SSF89837">
    <property type="entry name" value="Doublecortin (DC)"/>
    <property type="match status" value="1"/>
</dbReference>
<evidence type="ECO:0000256" key="2">
    <source>
        <dbReference type="ARBA" id="ARBA00012513"/>
    </source>
</evidence>
<feature type="compositionally biased region" description="Polar residues" evidence="8">
    <location>
        <begin position="820"/>
        <end position="830"/>
    </location>
</feature>
<feature type="binding site" evidence="7">
    <location>
        <position position="475"/>
    </location>
    <ligand>
        <name>ATP</name>
        <dbReference type="ChEBI" id="CHEBI:30616"/>
    </ligand>
</feature>
<dbReference type="Gene3D" id="3.10.20.230">
    <property type="entry name" value="Doublecortin domain"/>
    <property type="match status" value="1"/>
</dbReference>
<dbReference type="SUPFAM" id="SSF56112">
    <property type="entry name" value="Protein kinase-like (PK-like)"/>
    <property type="match status" value="1"/>
</dbReference>
<name>A0A6I9Q564_9TELE</name>
<feature type="region of interest" description="Disordered" evidence="8">
    <location>
        <begin position="719"/>
        <end position="955"/>
    </location>
</feature>
<feature type="compositionally biased region" description="Polar residues" evidence="8">
    <location>
        <begin position="736"/>
        <end position="746"/>
    </location>
</feature>
<feature type="domain" description="Doublecortin" evidence="10">
    <location>
        <begin position="117"/>
        <end position="185"/>
    </location>
</feature>
<comment type="catalytic activity">
    <reaction evidence="6">
        <text>L-seryl-[protein] + ATP = O-phospho-L-seryl-[protein] + ADP + H(+)</text>
        <dbReference type="Rhea" id="RHEA:17989"/>
        <dbReference type="Rhea" id="RHEA-COMP:9863"/>
        <dbReference type="Rhea" id="RHEA-COMP:11604"/>
        <dbReference type="ChEBI" id="CHEBI:15378"/>
        <dbReference type="ChEBI" id="CHEBI:29999"/>
        <dbReference type="ChEBI" id="CHEBI:30616"/>
        <dbReference type="ChEBI" id="CHEBI:83421"/>
        <dbReference type="ChEBI" id="CHEBI:456216"/>
        <dbReference type="EC" id="2.7.11.1"/>
    </reaction>
</comment>
<gene>
    <name evidence="12" type="primary">dclk3</name>
</gene>
<feature type="compositionally biased region" description="Basic and acidic residues" evidence="8">
    <location>
        <begin position="241"/>
        <end position="257"/>
    </location>
</feature>
<dbReference type="GO" id="GO:0004674">
    <property type="term" value="F:protein serine/threonine kinase activity"/>
    <property type="evidence" value="ECO:0007669"/>
    <property type="project" value="UniProtKB-EC"/>
</dbReference>
<dbReference type="GO" id="GO:0035556">
    <property type="term" value="P:intracellular signal transduction"/>
    <property type="evidence" value="ECO:0007669"/>
    <property type="project" value="InterPro"/>
</dbReference>
<evidence type="ECO:0000313" key="11">
    <source>
        <dbReference type="Proteomes" id="UP000504611"/>
    </source>
</evidence>
<feature type="region of interest" description="Disordered" evidence="8">
    <location>
        <begin position="280"/>
        <end position="309"/>
    </location>
</feature>
<dbReference type="PANTHER" id="PTHR24347">
    <property type="entry name" value="SERINE/THREONINE-PROTEIN KINASE"/>
    <property type="match status" value="1"/>
</dbReference>
<dbReference type="Gene3D" id="1.10.510.10">
    <property type="entry name" value="Transferase(Phosphotransferase) domain 1"/>
    <property type="match status" value="1"/>
</dbReference>
<feature type="compositionally biased region" description="Polar residues" evidence="8">
    <location>
        <begin position="937"/>
        <end position="955"/>
    </location>
</feature>
<feature type="compositionally biased region" description="Low complexity" evidence="8">
    <location>
        <begin position="832"/>
        <end position="843"/>
    </location>
</feature>
<keyword evidence="11" id="KW-1185">Reference proteome</keyword>
<feature type="compositionally biased region" description="Basic and acidic residues" evidence="8">
    <location>
        <begin position="719"/>
        <end position="734"/>
    </location>
</feature>
<feature type="domain" description="Protein kinase" evidence="9">
    <location>
        <begin position="446"/>
        <end position="703"/>
    </location>
</feature>
<keyword evidence="3 7" id="KW-0547">Nucleotide-binding</keyword>
<dbReference type="InterPro" id="IPR036572">
    <property type="entry name" value="Doublecortin_dom_sf"/>
</dbReference>
<evidence type="ECO:0000313" key="12">
    <source>
        <dbReference type="RefSeq" id="XP_010795161.1"/>
    </source>
</evidence>
<evidence type="ECO:0000256" key="1">
    <source>
        <dbReference type="ARBA" id="ARBA00005354"/>
    </source>
</evidence>
<feature type="compositionally biased region" description="Basic and acidic residues" evidence="8">
    <location>
        <begin position="926"/>
        <end position="935"/>
    </location>
</feature>
<dbReference type="EC" id="2.7.11.1" evidence="2"/>
<dbReference type="AlphaFoldDB" id="A0A6I9Q564"/>
<dbReference type="InterPro" id="IPR008271">
    <property type="entry name" value="Ser/Thr_kinase_AS"/>
</dbReference>
<evidence type="ECO:0000256" key="4">
    <source>
        <dbReference type="ARBA" id="ARBA00022840"/>
    </source>
</evidence>
<feature type="compositionally biased region" description="Polar residues" evidence="8">
    <location>
        <begin position="861"/>
        <end position="895"/>
    </location>
</feature>
<dbReference type="CTD" id="85443"/>
<feature type="region of interest" description="Disordered" evidence="8">
    <location>
        <begin position="221"/>
        <end position="265"/>
    </location>
</feature>
<keyword evidence="4 7" id="KW-0067">ATP-binding</keyword>
<reference evidence="12" key="1">
    <citation type="submission" date="2025-08" db="UniProtKB">
        <authorList>
            <consortium name="RefSeq"/>
        </authorList>
    </citation>
    <scope>IDENTIFICATION</scope>
    <source>
        <tissue evidence="12">Muscle</tissue>
    </source>
</reference>
<comment type="catalytic activity">
    <reaction evidence="5">
        <text>L-threonyl-[protein] + ATP = O-phospho-L-threonyl-[protein] + ADP + H(+)</text>
        <dbReference type="Rhea" id="RHEA:46608"/>
        <dbReference type="Rhea" id="RHEA-COMP:11060"/>
        <dbReference type="Rhea" id="RHEA-COMP:11605"/>
        <dbReference type="ChEBI" id="CHEBI:15378"/>
        <dbReference type="ChEBI" id="CHEBI:30013"/>
        <dbReference type="ChEBI" id="CHEBI:30616"/>
        <dbReference type="ChEBI" id="CHEBI:61977"/>
        <dbReference type="ChEBI" id="CHEBI:456216"/>
        <dbReference type="EC" id="2.7.11.1"/>
    </reaction>
</comment>
<organism evidence="11 12">
    <name type="scientific">Notothenia coriiceps</name>
    <name type="common">black rockcod</name>
    <dbReference type="NCBI Taxonomy" id="8208"/>
    <lineage>
        <taxon>Eukaryota</taxon>
        <taxon>Metazoa</taxon>
        <taxon>Chordata</taxon>
        <taxon>Craniata</taxon>
        <taxon>Vertebrata</taxon>
        <taxon>Euteleostomi</taxon>
        <taxon>Actinopterygii</taxon>
        <taxon>Neopterygii</taxon>
        <taxon>Teleostei</taxon>
        <taxon>Neoteleostei</taxon>
        <taxon>Acanthomorphata</taxon>
        <taxon>Eupercaria</taxon>
        <taxon>Perciformes</taxon>
        <taxon>Notothenioidei</taxon>
        <taxon>Nototheniidae</taxon>
        <taxon>Notothenia</taxon>
    </lineage>
</organism>
<feature type="region of interest" description="Disordered" evidence="8">
    <location>
        <begin position="350"/>
        <end position="405"/>
    </location>
</feature>
<dbReference type="PROSITE" id="PS00108">
    <property type="entry name" value="PROTEIN_KINASE_ST"/>
    <property type="match status" value="1"/>
</dbReference>